<gene>
    <name evidence="7" type="ORF">CLV41_101625</name>
</gene>
<dbReference type="GO" id="GO:0016020">
    <property type="term" value="C:membrane"/>
    <property type="evidence" value="ECO:0007669"/>
    <property type="project" value="UniProtKB-SubCell"/>
</dbReference>
<dbReference type="Pfam" id="PF01794">
    <property type="entry name" value="Ferric_reduct"/>
    <property type="match status" value="1"/>
</dbReference>
<keyword evidence="8" id="KW-1185">Reference proteome</keyword>
<dbReference type="Proteomes" id="UP000236959">
    <property type="component" value="Unassembled WGS sequence"/>
</dbReference>
<keyword evidence="3 5" id="KW-1133">Transmembrane helix</keyword>
<protein>
    <submittedName>
        <fullName evidence="7">Ferric reductase like protein</fullName>
    </submittedName>
</protein>
<evidence type="ECO:0000256" key="4">
    <source>
        <dbReference type="ARBA" id="ARBA00023136"/>
    </source>
</evidence>
<evidence type="ECO:0000313" key="7">
    <source>
        <dbReference type="EMBL" id="POF34173.1"/>
    </source>
</evidence>
<keyword evidence="2 5" id="KW-0812">Transmembrane</keyword>
<evidence type="ECO:0000313" key="8">
    <source>
        <dbReference type="Proteomes" id="UP000236959"/>
    </source>
</evidence>
<organism evidence="7 8">
    <name type="scientific">Roseibium marinum</name>
    <dbReference type="NCBI Taxonomy" id="281252"/>
    <lineage>
        <taxon>Bacteria</taxon>
        <taxon>Pseudomonadati</taxon>
        <taxon>Pseudomonadota</taxon>
        <taxon>Alphaproteobacteria</taxon>
        <taxon>Hyphomicrobiales</taxon>
        <taxon>Stappiaceae</taxon>
        <taxon>Roseibium</taxon>
    </lineage>
</organism>
<feature type="transmembrane region" description="Helical" evidence="5">
    <location>
        <begin position="148"/>
        <end position="167"/>
    </location>
</feature>
<evidence type="ECO:0000256" key="1">
    <source>
        <dbReference type="ARBA" id="ARBA00004141"/>
    </source>
</evidence>
<reference evidence="7 8" key="1">
    <citation type="submission" date="2018-01" db="EMBL/GenBank/DDBJ databases">
        <title>Genomic Encyclopedia of Archaeal and Bacterial Type Strains, Phase II (KMG-II): from individual species to whole genera.</title>
        <authorList>
            <person name="Goeker M."/>
        </authorList>
    </citation>
    <scope>NUCLEOTIDE SEQUENCE [LARGE SCALE GENOMIC DNA]</scope>
    <source>
        <strain evidence="7 8">DSM 17023</strain>
    </source>
</reference>
<proteinExistence type="predicted"/>
<keyword evidence="4 5" id="KW-0472">Membrane</keyword>
<dbReference type="InterPro" id="IPR013130">
    <property type="entry name" value="Fe3_Rdtase_TM_dom"/>
</dbReference>
<comment type="caution">
    <text evidence="7">The sequence shown here is derived from an EMBL/GenBank/DDBJ whole genome shotgun (WGS) entry which is preliminary data.</text>
</comment>
<dbReference type="OrthoDB" id="7917288at2"/>
<evidence type="ECO:0000256" key="2">
    <source>
        <dbReference type="ARBA" id="ARBA00022692"/>
    </source>
</evidence>
<dbReference type="RefSeq" id="WP_103220790.1">
    <property type="nucleotide sequence ID" value="NZ_PPCN01000001.1"/>
</dbReference>
<dbReference type="AlphaFoldDB" id="A0A2S3V326"/>
<feature type="transmembrane region" description="Helical" evidence="5">
    <location>
        <begin position="38"/>
        <end position="57"/>
    </location>
</feature>
<accession>A0A2S3V326</accession>
<comment type="subcellular location">
    <subcellularLocation>
        <location evidence="1">Membrane</location>
        <topology evidence="1">Multi-pass membrane protein</topology>
    </subcellularLocation>
</comment>
<sequence>MPTATRRARAVLIWAALAAALLVPLAAAAASPLLQWRQPVYIAAGFAGIIAMALLLLQPLLAGGYLPGLAGPRGRRIHRWTGGLLVAVVIVHVAGLWITSPPDVIDALLFRSPTPFSVWGVIAMWAVFAAAVLAIFRRRLRPRVWRPAHTALAVAIVTGSVVHALLIEGTMETLSKAGLCALVVAATVKVAADLKVWAARGPRRGT</sequence>
<evidence type="ECO:0000256" key="3">
    <source>
        <dbReference type="ARBA" id="ARBA00022989"/>
    </source>
</evidence>
<feature type="transmembrane region" description="Helical" evidence="5">
    <location>
        <begin position="173"/>
        <end position="194"/>
    </location>
</feature>
<feature type="transmembrane region" description="Helical" evidence="5">
    <location>
        <begin position="77"/>
        <end position="98"/>
    </location>
</feature>
<evidence type="ECO:0000259" key="6">
    <source>
        <dbReference type="Pfam" id="PF01794"/>
    </source>
</evidence>
<name>A0A2S3V326_9HYPH</name>
<feature type="domain" description="Ferric oxidoreductase" evidence="6">
    <location>
        <begin position="47"/>
        <end position="158"/>
    </location>
</feature>
<dbReference type="EMBL" id="PPCN01000001">
    <property type="protein sequence ID" value="POF34173.1"/>
    <property type="molecule type" value="Genomic_DNA"/>
</dbReference>
<feature type="transmembrane region" description="Helical" evidence="5">
    <location>
        <begin position="118"/>
        <end position="136"/>
    </location>
</feature>
<evidence type="ECO:0000256" key="5">
    <source>
        <dbReference type="SAM" id="Phobius"/>
    </source>
</evidence>